<accession>A0ABQ9IDE2</accession>
<comment type="caution">
    <text evidence="1">The sequence shown here is derived from an EMBL/GenBank/DDBJ whole genome shotgun (WGS) entry which is preliminary data.</text>
</comment>
<name>A0ABQ9IDE2_9NEOP</name>
<dbReference type="Proteomes" id="UP001159363">
    <property type="component" value="Chromosome 2"/>
</dbReference>
<sequence length="162" mass="17799">MTDFALSPIIEIRAAFRVSILIQGSDFHPAEQGLVGRPRYVVTALQHMFELLSVYRPRQTSIRAGTSITLQRTAVRNTELQTAVKKRVVMRSSFTKIFNSTSQLLHTGSGGEIDLITIQANQAIVHGKISELSTLEECVSDLMLLAGVKKDELEGELSGSDV</sequence>
<dbReference type="EMBL" id="JARBHB010000002">
    <property type="protein sequence ID" value="KAJ8894689.1"/>
    <property type="molecule type" value="Genomic_DNA"/>
</dbReference>
<gene>
    <name evidence="1" type="ORF">PR048_007354</name>
</gene>
<organism evidence="1 2">
    <name type="scientific">Dryococelus australis</name>
    <dbReference type="NCBI Taxonomy" id="614101"/>
    <lineage>
        <taxon>Eukaryota</taxon>
        <taxon>Metazoa</taxon>
        <taxon>Ecdysozoa</taxon>
        <taxon>Arthropoda</taxon>
        <taxon>Hexapoda</taxon>
        <taxon>Insecta</taxon>
        <taxon>Pterygota</taxon>
        <taxon>Neoptera</taxon>
        <taxon>Polyneoptera</taxon>
        <taxon>Phasmatodea</taxon>
        <taxon>Verophasmatodea</taxon>
        <taxon>Anareolatae</taxon>
        <taxon>Phasmatidae</taxon>
        <taxon>Eurycanthinae</taxon>
        <taxon>Dryococelus</taxon>
    </lineage>
</organism>
<protein>
    <submittedName>
        <fullName evidence="1">Uncharacterized protein</fullName>
    </submittedName>
</protein>
<reference evidence="1 2" key="1">
    <citation type="submission" date="2023-02" db="EMBL/GenBank/DDBJ databases">
        <title>LHISI_Scaffold_Assembly.</title>
        <authorList>
            <person name="Stuart O.P."/>
            <person name="Cleave R."/>
            <person name="Magrath M.J.L."/>
            <person name="Mikheyev A.S."/>
        </authorList>
    </citation>
    <scope>NUCLEOTIDE SEQUENCE [LARGE SCALE GENOMIC DNA]</scope>
    <source>
        <strain evidence="1">Daus_M_001</strain>
        <tissue evidence="1">Leg muscle</tissue>
    </source>
</reference>
<keyword evidence="2" id="KW-1185">Reference proteome</keyword>
<evidence type="ECO:0000313" key="2">
    <source>
        <dbReference type="Proteomes" id="UP001159363"/>
    </source>
</evidence>
<proteinExistence type="predicted"/>
<evidence type="ECO:0000313" key="1">
    <source>
        <dbReference type="EMBL" id="KAJ8894689.1"/>
    </source>
</evidence>